<dbReference type="AlphaFoldDB" id="A0A814UL71"/>
<evidence type="ECO:0000313" key="5">
    <source>
        <dbReference type="Proteomes" id="UP000663829"/>
    </source>
</evidence>
<dbReference type="OrthoDB" id="654191at2759"/>
<evidence type="ECO:0000313" key="4">
    <source>
        <dbReference type="EMBL" id="CAF4139027.1"/>
    </source>
</evidence>
<dbReference type="EMBL" id="CAJOBA010042744">
    <property type="protein sequence ID" value="CAF4139027.1"/>
    <property type="molecule type" value="Genomic_DNA"/>
</dbReference>
<sequence>MSGTHAEPPDMDFMKQIKITFDGIPNAATSPYGKIPNGYQGLNWENAWYMHESHAKNNSVFKNSGASAAFTRGKYVGGNNSGKPMYISSSRLDKPFNVHSFEANSQ</sequence>
<protein>
    <submittedName>
        <fullName evidence="1">Uncharacterized protein</fullName>
    </submittedName>
</protein>
<dbReference type="Proteomes" id="UP000681722">
    <property type="component" value="Unassembled WGS sequence"/>
</dbReference>
<accession>A0A814UL71</accession>
<comment type="caution">
    <text evidence="1">The sequence shown here is derived from an EMBL/GenBank/DDBJ whole genome shotgun (WGS) entry which is preliminary data.</text>
</comment>
<dbReference type="EMBL" id="CAJNOQ010007651">
    <property type="protein sequence ID" value="CAF1174971.1"/>
    <property type="molecule type" value="Genomic_DNA"/>
</dbReference>
<evidence type="ECO:0000313" key="2">
    <source>
        <dbReference type="EMBL" id="CAF1327497.1"/>
    </source>
</evidence>
<dbReference type="Proteomes" id="UP000677228">
    <property type="component" value="Unassembled WGS sequence"/>
</dbReference>
<evidence type="ECO:0000313" key="1">
    <source>
        <dbReference type="EMBL" id="CAF1174971.1"/>
    </source>
</evidence>
<evidence type="ECO:0000313" key="3">
    <source>
        <dbReference type="EMBL" id="CAF3938903.1"/>
    </source>
</evidence>
<organism evidence="1 5">
    <name type="scientific">Didymodactylos carnosus</name>
    <dbReference type="NCBI Taxonomy" id="1234261"/>
    <lineage>
        <taxon>Eukaryota</taxon>
        <taxon>Metazoa</taxon>
        <taxon>Spiralia</taxon>
        <taxon>Gnathifera</taxon>
        <taxon>Rotifera</taxon>
        <taxon>Eurotatoria</taxon>
        <taxon>Bdelloidea</taxon>
        <taxon>Philodinida</taxon>
        <taxon>Philodinidae</taxon>
        <taxon>Didymodactylos</taxon>
    </lineage>
</organism>
<dbReference type="Proteomes" id="UP000663829">
    <property type="component" value="Unassembled WGS sequence"/>
</dbReference>
<gene>
    <name evidence="1" type="ORF">GPM918_LOCUS22388</name>
    <name evidence="2" type="ORF">OVA965_LOCUS29730</name>
    <name evidence="3" type="ORF">SRO942_LOCUS22386</name>
    <name evidence="4" type="ORF">TMI583_LOCUS30518</name>
</gene>
<keyword evidence="5" id="KW-1185">Reference proteome</keyword>
<proteinExistence type="predicted"/>
<dbReference type="EMBL" id="CAJNOK010021127">
    <property type="protein sequence ID" value="CAF1327497.1"/>
    <property type="molecule type" value="Genomic_DNA"/>
</dbReference>
<dbReference type="Proteomes" id="UP000682733">
    <property type="component" value="Unassembled WGS sequence"/>
</dbReference>
<name>A0A814UL71_9BILA</name>
<dbReference type="EMBL" id="CAJOBC010007651">
    <property type="protein sequence ID" value="CAF3938903.1"/>
    <property type="molecule type" value="Genomic_DNA"/>
</dbReference>
<reference evidence="1" key="1">
    <citation type="submission" date="2021-02" db="EMBL/GenBank/DDBJ databases">
        <authorList>
            <person name="Nowell W R."/>
        </authorList>
    </citation>
    <scope>NUCLEOTIDE SEQUENCE</scope>
</reference>